<evidence type="ECO:0000256" key="11">
    <source>
        <dbReference type="ARBA" id="ARBA00064484"/>
    </source>
</evidence>
<evidence type="ECO:0000256" key="7">
    <source>
        <dbReference type="ARBA" id="ARBA00022946"/>
    </source>
</evidence>
<evidence type="ECO:0000313" key="18">
    <source>
        <dbReference type="EnsemblPlants" id="OB04G22600.1"/>
    </source>
</evidence>
<feature type="coiled-coil region" evidence="15">
    <location>
        <begin position="837"/>
        <end position="871"/>
    </location>
</feature>
<protein>
    <recommendedName>
        <fullName evidence="12">CRM-domain containing factor CFM3, chloroplastic/mitochondrial</fullName>
    </recommendedName>
    <alternativeName>
        <fullName evidence="13">Protein CRM FAMILY MEMBER 3</fullName>
    </alternativeName>
</protein>
<evidence type="ECO:0000259" key="17">
    <source>
        <dbReference type="PROSITE" id="PS51295"/>
    </source>
</evidence>
<evidence type="ECO:0000256" key="5">
    <source>
        <dbReference type="ARBA" id="ARBA00022737"/>
    </source>
</evidence>
<keyword evidence="19" id="KW-1185">Reference proteome</keyword>
<dbReference type="SMART" id="SM01103">
    <property type="entry name" value="CRS1_YhbY"/>
    <property type="match status" value="4"/>
</dbReference>
<feature type="compositionally biased region" description="Basic and acidic residues" evidence="16">
    <location>
        <begin position="13"/>
        <end position="24"/>
    </location>
</feature>
<dbReference type="PROSITE" id="PS51295">
    <property type="entry name" value="CRM"/>
    <property type="match status" value="4"/>
</dbReference>
<evidence type="ECO:0000256" key="12">
    <source>
        <dbReference type="ARBA" id="ARBA00073361"/>
    </source>
</evidence>
<feature type="domain" description="CRM" evidence="17">
    <location>
        <begin position="374"/>
        <end position="470"/>
    </location>
</feature>
<evidence type="ECO:0000256" key="16">
    <source>
        <dbReference type="SAM" id="MobiDB-lite"/>
    </source>
</evidence>
<dbReference type="GO" id="GO:0005739">
    <property type="term" value="C:mitochondrion"/>
    <property type="evidence" value="ECO:0007669"/>
    <property type="project" value="UniProtKB-ARBA"/>
</dbReference>
<sequence length="1303" mass="145099">MAAAADAAASDDEPPRKRARADADDRLSELPDCLLQDILALVGSRRAVQTSVLSRRWRYVWRSVPCVDIDQREFRGAGGEGGLPTEADCDGFEDFADTVLSPTIPGATAAVAAQPPLDAFRLHLLYEGRHISFGRWVRRALKRRPASGDIHNSYGGTNDWPPVLDLGFGAGTSHLKRLHLFGLHLGFISRDGKRLTELLPVLEDLHMENCTYGFGPSTSTIALPTLKSLAVVPRRYTSRHYTLIVTSPRVTCLRLFLPFTRTHAAAVRIAPEGREVLESLVSASISILDMEQEPNHLNRRMNKHKVDFLTSTRSMLDRFPNVRNLDLSGFTTIALLDKKSQEFPMLQNLRTLLLSDCDVGVRCHALRSILLNAPNLEHLRLQHCKGVGIRLRKRIKVGKAGVTEGIVNGIHERWRNAELVKIRCDDVSAMNMKRTHEILERKTGGLVIWRSGSTIILYRGIDYKYPYFHDREKKDDKDESSEHRNSGDEDVDLAITAAEQSSNEEDADNPAERGSNHAQEGEDLDIVYGEKENIGEENKNPHIVSFEQDDIGKKDTNHLTHVDVLEGNLDIGSIKQNISSVPKEQQSILHTNTNAGHSSEISSQARSTLVAGVGSLNKFRLQLPGEVKLTEEADKLLDGLGPRFSDWWGYDPLPVDADLLPAIVPGFRRPFRLPPSGVPPKLTDREMTILRRLARPLPYHYALGRSSNLQGLAASMIKLWERCEVAKVAIKRGAHNIDSDIISEELKGLTGGTLLSRDNESIVFYRGKDFLPTAVSLAIEKRRKYGNSTISNSKLNIDDSALQNSSKLKTTTDISVDGHECYEKKHNEETSVSENIAQSLNVVAQNVEARLSQAIAEKEKTEKLIDELEKTSWPSRAETSEAISGEERFMLRKVGLKMKPFLLLGRRGVFDGTVENMHLHWKYRELVKIICKEHSIKDVEYAARILEAESGGILVAVERVSKAHAIIIYRGKNYQRPSTLRPKSLLNKRDALKRSVEHQRYKSLKLHVLNLSKKIDYLRDQMGEPVTSTNRMNSDNQNTGSLGLSVDSRTLMDKNEEVAEVLPECSESVVEEHSSGQSETDGTSILTEPGVPLDVQNKLCFNMSETASSCLPESTSTSSDNMIKHQSQLSSSVTHNSDDHSVGYSKIGTLTTVHEPNLDEKSTPHFPVATAPLSNRERLMLRKQALKLKKRPVLAIGRNNVITGVAKTIKTHFKKHPLAIVNIKNRADGTPIQQLISELEEATGSILVSREPNKVILYRGWGADVAQNSSNGTSTEQVEKEVISPQLLEAIRLECGLQPDESE</sequence>
<dbReference type="FunFam" id="3.30.110.60:FF:000002">
    <property type="entry name" value="CRS2-associated factor 1, chloroplastic"/>
    <property type="match status" value="2"/>
</dbReference>
<evidence type="ECO:0000256" key="14">
    <source>
        <dbReference type="PROSITE-ProRule" id="PRU00626"/>
    </source>
</evidence>
<reference evidence="18" key="2">
    <citation type="submission" date="2013-04" db="UniProtKB">
        <authorList>
            <consortium name="EnsemblPlants"/>
        </authorList>
    </citation>
    <scope>IDENTIFICATION</scope>
</reference>
<evidence type="ECO:0000256" key="10">
    <source>
        <dbReference type="ARBA" id="ARBA00055648"/>
    </source>
</evidence>
<proteinExistence type="predicted"/>
<feature type="region of interest" description="Disordered" evidence="16">
    <location>
        <begin position="1069"/>
        <end position="1089"/>
    </location>
</feature>
<evidence type="ECO:0000256" key="1">
    <source>
        <dbReference type="ARBA" id="ARBA00004229"/>
    </source>
</evidence>
<feature type="region of interest" description="Disordered" evidence="16">
    <location>
        <begin position="472"/>
        <end position="523"/>
    </location>
</feature>
<reference evidence="18" key="1">
    <citation type="journal article" date="2013" name="Nat. Commun.">
        <title>Whole-genome sequencing of Oryza brachyantha reveals mechanisms underlying Oryza genome evolution.</title>
        <authorList>
            <person name="Chen J."/>
            <person name="Huang Q."/>
            <person name="Gao D."/>
            <person name="Wang J."/>
            <person name="Lang Y."/>
            <person name="Liu T."/>
            <person name="Li B."/>
            <person name="Bai Z."/>
            <person name="Luis Goicoechea J."/>
            <person name="Liang C."/>
            <person name="Chen C."/>
            <person name="Zhang W."/>
            <person name="Sun S."/>
            <person name="Liao Y."/>
            <person name="Zhang X."/>
            <person name="Yang L."/>
            <person name="Song C."/>
            <person name="Wang M."/>
            <person name="Shi J."/>
            <person name="Liu G."/>
            <person name="Liu J."/>
            <person name="Zhou H."/>
            <person name="Zhou W."/>
            <person name="Yu Q."/>
            <person name="An N."/>
            <person name="Chen Y."/>
            <person name="Cai Q."/>
            <person name="Wang B."/>
            <person name="Liu B."/>
            <person name="Min J."/>
            <person name="Huang Y."/>
            <person name="Wu H."/>
            <person name="Li Z."/>
            <person name="Zhang Y."/>
            <person name="Yin Y."/>
            <person name="Song W."/>
            <person name="Jiang J."/>
            <person name="Jackson S.A."/>
            <person name="Wing R.A."/>
            <person name="Wang J."/>
            <person name="Chen M."/>
        </authorList>
    </citation>
    <scope>NUCLEOTIDE SEQUENCE [LARGE SCALE GENOMIC DNA]</scope>
    <source>
        <strain evidence="18">cv. IRGC 101232</strain>
    </source>
</reference>
<dbReference type="EnsemblPlants" id="OB04G22600.1">
    <property type="protein sequence ID" value="OB04G22600.1"/>
    <property type="gene ID" value="OB04G22600"/>
</dbReference>
<keyword evidence="5" id="KW-0677">Repeat</keyword>
<dbReference type="GO" id="GO:0006397">
    <property type="term" value="P:mRNA processing"/>
    <property type="evidence" value="ECO:0007669"/>
    <property type="project" value="UniProtKB-KW"/>
</dbReference>
<dbReference type="InterPro" id="IPR001810">
    <property type="entry name" value="F-box_dom"/>
</dbReference>
<dbReference type="GO" id="GO:0003729">
    <property type="term" value="F:mRNA binding"/>
    <property type="evidence" value="ECO:0007669"/>
    <property type="project" value="InterPro"/>
</dbReference>
<dbReference type="InterPro" id="IPR036047">
    <property type="entry name" value="F-box-like_dom_sf"/>
</dbReference>
<dbReference type="SUPFAM" id="SSF52047">
    <property type="entry name" value="RNI-like"/>
    <property type="match status" value="1"/>
</dbReference>
<dbReference type="SUPFAM" id="SSF81383">
    <property type="entry name" value="F-box domain"/>
    <property type="match status" value="1"/>
</dbReference>
<keyword evidence="6 14" id="KW-0694">RNA-binding</keyword>
<dbReference type="Gene3D" id="3.30.110.60">
    <property type="entry name" value="YhbY-like"/>
    <property type="match status" value="4"/>
</dbReference>
<dbReference type="InterPro" id="IPR053781">
    <property type="entry name" value="F-box_AtFBL13-like"/>
</dbReference>
<evidence type="ECO:0000256" key="3">
    <source>
        <dbReference type="ARBA" id="ARBA00022640"/>
    </source>
</evidence>
<dbReference type="CDD" id="cd22160">
    <property type="entry name" value="F-box_AtFBL13-like"/>
    <property type="match status" value="1"/>
</dbReference>
<dbReference type="STRING" id="4533.J3LYN5"/>
<dbReference type="InterPro" id="IPR035920">
    <property type="entry name" value="YhbY-like_sf"/>
</dbReference>
<name>J3LYN5_ORYBR</name>
<feature type="domain" description="CRM" evidence="17">
    <location>
        <begin position="881"/>
        <end position="981"/>
    </location>
</feature>
<dbReference type="GO" id="GO:1990904">
    <property type="term" value="C:ribonucleoprotein complex"/>
    <property type="evidence" value="ECO:0007669"/>
    <property type="project" value="UniProtKB-KW"/>
</dbReference>
<comment type="subunit">
    <text evidence="11">Interacts with RNA. Part of large ribonucleo-protein particles that contain CAF1 and/or CAF2, and RNC1.</text>
</comment>
<dbReference type="PANTHER" id="PTHR31846">
    <property type="entry name" value="CRS1 / YHBY (CRM) DOMAIN-CONTAINING PROTEIN"/>
    <property type="match status" value="1"/>
</dbReference>
<keyword evidence="9" id="KW-0687">Ribonucleoprotein</keyword>
<dbReference type="PANTHER" id="PTHR31846:SF20">
    <property type="entry name" value="CRM-DOMAIN CONTAINING FACTOR CFM2, CHLOROPLASTIC"/>
    <property type="match status" value="1"/>
</dbReference>
<dbReference type="Proteomes" id="UP000006038">
    <property type="component" value="Chromosome 4"/>
</dbReference>
<evidence type="ECO:0000256" key="15">
    <source>
        <dbReference type="SAM" id="Coils"/>
    </source>
</evidence>
<evidence type="ECO:0000256" key="13">
    <source>
        <dbReference type="ARBA" id="ARBA00081881"/>
    </source>
</evidence>
<evidence type="ECO:0000256" key="4">
    <source>
        <dbReference type="ARBA" id="ARBA00022664"/>
    </source>
</evidence>
<feature type="domain" description="CRM" evidence="17">
    <location>
        <begin position="1171"/>
        <end position="1270"/>
    </location>
</feature>
<dbReference type="eggNOG" id="KOG1990">
    <property type="taxonomic scope" value="Eukaryota"/>
</dbReference>
<evidence type="ECO:0000313" key="19">
    <source>
        <dbReference type="Proteomes" id="UP000006038"/>
    </source>
</evidence>
<dbReference type="GO" id="GO:0000373">
    <property type="term" value="P:Group II intron splicing"/>
    <property type="evidence" value="ECO:0007669"/>
    <property type="project" value="UniProtKB-ARBA"/>
</dbReference>
<accession>J3LYN5</accession>
<evidence type="ECO:0000256" key="6">
    <source>
        <dbReference type="ARBA" id="ARBA00022884"/>
    </source>
</evidence>
<keyword evidence="7" id="KW-0809">Transit peptide</keyword>
<dbReference type="InterPro" id="IPR001890">
    <property type="entry name" value="RNA-binding_CRM"/>
</dbReference>
<keyword evidence="8" id="KW-0508">mRNA splicing</keyword>
<comment type="function">
    <text evidence="10">Binds specific group II introns in chloroplasts and facilitates their splicing. Acts on subgroup IIB introns. The substrates of the subgroup IIB also require the CRM domain proteins CAF1 or CAF2, with a simultaneous binding of CFM3 and CAF1 or CAF2. May influence the biogenesis of the mitochondrial small ribosomal subunit.</text>
</comment>
<keyword evidence="2" id="KW-0150">Chloroplast</keyword>
<keyword evidence="4" id="KW-0507">mRNA processing</keyword>
<evidence type="ECO:0000256" key="2">
    <source>
        <dbReference type="ARBA" id="ARBA00022528"/>
    </source>
</evidence>
<dbReference type="InterPro" id="IPR045278">
    <property type="entry name" value="CRS1/CFM2/CFM3"/>
</dbReference>
<dbReference type="Pfam" id="PF01985">
    <property type="entry name" value="CRS1_YhbY"/>
    <property type="match status" value="4"/>
</dbReference>
<feature type="compositionally biased region" description="Basic and acidic residues" evidence="16">
    <location>
        <begin position="472"/>
        <end position="487"/>
    </location>
</feature>
<dbReference type="Pfam" id="PF00646">
    <property type="entry name" value="F-box"/>
    <property type="match status" value="1"/>
</dbReference>
<evidence type="ECO:0000256" key="9">
    <source>
        <dbReference type="ARBA" id="ARBA00023274"/>
    </source>
</evidence>
<keyword evidence="15" id="KW-0175">Coiled coil</keyword>
<keyword evidence="3" id="KW-0934">Plastid</keyword>
<feature type="domain" description="CRM" evidence="17">
    <location>
        <begin position="680"/>
        <end position="777"/>
    </location>
</feature>
<dbReference type="HOGENOM" id="CLU_006310_4_0_1"/>
<organism evidence="18">
    <name type="scientific">Oryza brachyantha</name>
    <name type="common">malo sina</name>
    <dbReference type="NCBI Taxonomy" id="4533"/>
    <lineage>
        <taxon>Eukaryota</taxon>
        <taxon>Viridiplantae</taxon>
        <taxon>Streptophyta</taxon>
        <taxon>Embryophyta</taxon>
        <taxon>Tracheophyta</taxon>
        <taxon>Spermatophyta</taxon>
        <taxon>Magnoliopsida</taxon>
        <taxon>Liliopsida</taxon>
        <taxon>Poales</taxon>
        <taxon>Poaceae</taxon>
        <taxon>BOP clade</taxon>
        <taxon>Oryzoideae</taxon>
        <taxon>Oryzeae</taxon>
        <taxon>Oryzinae</taxon>
        <taxon>Oryza</taxon>
    </lineage>
</organism>
<dbReference type="Gramene" id="OB04G22600.1">
    <property type="protein sequence ID" value="OB04G22600.1"/>
    <property type="gene ID" value="OB04G22600"/>
</dbReference>
<feature type="region of interest" description="Disordered" evidence="16">
    <location>
        <begin position="1"/>
        <end position="24"/>
    </location>
</feature>
<dbReference type="SUPFAM" id="SSF75471">
    <property type="entry name" value="YhbY-like"/>
    <property type="match status" value="4"/>
</dbReference>
<dbReference type="FunFam" id="3.30.110.60:FF:000003">
    <property type="entry name" value="CRM-domain containing factor CFM3B, chloroplastic"/>
    <property type="match status" value="1"/>
</dbReference>
<dbReference type="GO" id="GO:0009507">
    <property type="term" value="C:chloroplast"/>
    <property type="evidence" value="ECO:0007669"/>
    <property type="project" value="UniProtKB-SubCell"/>
</dbReference>
<comment type="subcellular location">
    <subcellularLocation>
        <location evidence="1">Plastid</location>
        <location evidence="1">Chloroplast</location>
    </subcellularLocation>
</comment>
<evidence type="ECO:0000256" key="8">
    <source>
        <dbReference type="ARBA" id="ARBA00023187"/>
    </source>
</evidence>